<keyword evidence="2" id="KW-0812">Transmembrane</keyword>
<name>A0ABN1EWW6_9ACTN</name>
<proteinExistence type="predicted"/>
<evidence type="ECO:0000313" key="3">
    <source>
        <dbReference type="EMBL" id="GAA0576577.1"/>
    </source>
</evidence>
<feature type="transmembrane region" description="Helical" evidence="2">
    <location>
        <begin position="46"/>
        <end position="67"/>
    </location>
</feature>
<reference evidence="3 4" key="1">
    <citation type="journal article" date="2019" name="Int. J. Syst. Evol. Microbiol.">
        <title>The Global Catalogue of Microorganisms (GCM) 10K type strain sequencing project: providing services to taxonomists for standard genome sequencing and annotation.</title>
        <authorList>
            <consortium name="The Broad Institute Genomics Platform"/>
            <consortium name="The Broad Institute Genome Sequencing Center for Infectious Disease"/>
            <person name="Wu L."/>
            <person name="Ma J."/>
        </authorList>
    </citation>
    <scope>NUCLEOTIDE SEQUENCE [LARGE SCALE GENOMIC DNA]</scope>
    <source>
        <strain evidence="3 4">JCM 5067</strain>
    </source>
</reference>
<feature type="compositionally biased region" description="Gly residues" evidence="1">
    <location>
        <begin position="237"/>
        <end position="246"/>
    </location>
</feature>
<feature type="compositionally biased region" description="Gly residues" evidence="1">
    <location>
        <begin position="208"/>
        <end position="225"/>
    </location>
</feature>
<dbReference type="RefSeq" id="WP_344068374.1">
    <property type="nucleotide sequence ID" value="NZ_BAAACA010000001.1"/>
</dbReference>
<dbReference type="Proteomes" id="UP001500668">
    <property type="component" value="Unassembled WGS sequence"/>
</dbReference>
<keyword evidence="2" id="KW-0472">Membrane</keyword>
<evidence type="ECO:0000256" key="1">
    <source>
        <dbReference type="SAM" id="MobiDB-lite"/>
    </source>
</evidence>
<sequence length="286" mass="27332">MGEKPDTGTKLDEKRIDLSVPQVAGSALAAIAAAVLASRLGVYGTILGAGVVSVVATCGGTVFQHLFRRTGEQLRDVTVQSLPRARRDPGLPAYEDTREGEFGAATVHGTRLRGWKRSALGAAVVFAVAMGGITTYELASGGELGGGSGGTTFGSVVSGSGGGPSRTDSDKDSGDGTGKDSEPGRHTPRPSGSGADGGALASPDPEQGSGGASATGGAPGPGGGSPSPTPSTATGGASTGGSGSSGGTPTPPPSPSPSKGGASTDPGGATPDKGAGARTDAPAPTP</sequence>
<feature type="transmembrane region" description="Helical" evidence="2">
    <location>
        <begin position="20"/>
        <end position="40"/>
    </location>
</feature>
<evidence type="ECO:0000256" key="2">
    <source>
        <dbReference type="SAM" id="Phobius"/>
    </source>
</evidence>
<feature type="region of interest" description="Disordered" evidence="1">
    <location>
        <begin position="150"/>
        <end position="286"/>
    </location>
</feature>
<dbReference type="EMBL" id="BAAACA010000001">
    <property type="protein sequence ID" value="GAA0576577.1"/>
    <property type="molecule type" value="Genomic_DNA"/>
</dbReference>
<gene>
    <name evidence="3" type="ORF">GCM10010394_01330</name>
</gene>
<protein>
    <submittedName>
        <fullName evidence="3">Uncharacterized protein</fullName>
    </submittedName>
</protein>
<keyword evidence="4" id="KW-1185">Reference proteome</keyword>
<evidence type="ECO:0000313" key="4">
    <source>
        <dbReference type="Proteomes" id="UP001500668"/>
    </source>
</evidence>
<comment type="caution">
    <text evidence="3">The sequence shown here is derived from an EMBL/GenBank/DDBJ whole genome shotgun (WGS) entry which is preliminary data.</text>
</comment>
<accession>A0ABN1EWW6</accession>
<feature type="compositionally biased region" description="Low complexity" evidence="1">
    <location>
        <begin position="190"/>
        <end position="205"/>
    </location>
</feature>
<organism evidence="3 4">
    <name type="scientific">Streptomyces crystallinus</name>
    <dbReference type="NCBI Taxonomy" id="68191"/>
    <lineage>
        <taxon>Bacteria</taxon>
        <taxon>Bacillati</taxon>
        <taxon>Actinomycetota</taxon>
        <taxon>Actinomycetes</taxon>
        <taxon>Kitasatosporales</taxon>
        <taxon>Streptomycetaceae</taxon>
        <taxon>Streptomyces</taxon>
    </lineage>
</organism>
<keyword evidence="2" id="KW-1133">Transmembrane helix</keyword>
<feature type="compositionally biased region" description="Basic and acidic residues" evidence="1">
    <location>
        <begin position="167"/>
        <end position="185"/>
    </location>
</feature>
<feature type="transmembrane region" description="Helical" evidence="2">
    <location>
        <begin position="119"/>
        <end position="139"/>
    </location>
</feature>